<keyword evidence="6 11" id="KW-0547">Nucleotide-binding</keyword>
<feature type="domain" description="Thymidylate kinase-like" evidence="13">
    <location>
        <begin position="27"/>
        <end position="137"/>
    </location>
</feature>
<evidence type="ECO:0000256" key="1">
    <source>
        <dbReference type="ARBA" id="ARBA00009776"/>
    </source>
</evidence>
<keyword evidence="5 11" id="KW-0545">Nucleotide biosynthesis</keyword>
<evidence type="ECO:0000256" key="3">
    <source>
        <dbReference type="ARBA" id="ARBA00017144"/>
    </source>
</evidence>
<evidence type="ECO:0000256" key="6">
    <source>
        <dbReference type="ARBA" id="ARBA00022741"/>
    </source>
</evidence>
<dbReference type="Pfam" id="PF02223">
    <property type="entry name" value="Thymidylate_kin"/>
    <property type="match status" value="2"/>
</dbReference>
<dbReference type="PANTHER" id="PTHR10344">
    <property type="entry name" value="THYMIDYLATE KINASE"/>
    <property type="match status" value="1"/>
</dbReference>
<dbReference type="InterPro" id="IPR018094">
    <property type="entry name" value="Thymidylate_kinase"/>
</dbReference>
<feature type="compositionally biased region" description="Low complexity" evidence="12">
    <location>
        <begin position="152"/>
        <end position="166"/>
    </location>
</feature>
<evidence type="ECO:0000313" key="14">
    <source>
        <dbReference type="EMBL" id="PAT36686.1"/>
    </source>
</evidence>
<evidence type="ECO:0000256" key="2">
    <source>
        <dbReference type="ARBA" id="ARBA00012980"/>
    </source>
</evidence>
<comment type="caution">
    <text evidence="14">The sequence shown here is derived from an EMBL/GenBank/DDBJ whole genome shotgun (WGS) entry which is preliminary data.</text>
</comment>
<evidence type="ECO:0000259" key="13">
    <source>
        <dbReference type="Pfam" id="PF02223"/>
    </source>
</evidence>
<dbReference type="HAMAP" id="MF_00165">
    <property type="entry name" value="Thymidylate_kinase"/>
    <property type="match status" value="1"/>
</dbReference>
<dbReference type="GO" id="GO:0006227">
    <property type="term" value="P:dUDP biosynthetic process"/>
    <property type="evidence" value="ECO:0007669"/>
    <property type="project" value="TreeGrafter"/>
</dbReference>
<feature type="domain" description="Thymidylate kinase-like" evidence="13">
    <location>
        <begin position="174"/>
        <end position="245"/>
    </location>
</feature>
<dbReference type="NCBIfam" id="TIGR00041">
    <property type="entry name" value="DTMP_kinase"/>
    <property type="match status" value="1"/>
</dbReference>
<organism evidence="14 15">
    <name type="scientific">Vandammella animalimorsus</name>
    <dbReference type="NCBI Taxonomy" id="2029117"/>
    <lineage>
        <taxon>Bacteria</taxon>
        <taxon>Pseudomonadati</taxon>
        <taxon>Pseudomonadota</taxon>
        <taxon>Betaproteobacteria</taxon>
        <taxon>Burkholderiales</taxon>
        <taxon>Comamonadaceae</taxon>
        <taxon>Vandammella</taxon>
    </lineage>
</organism>
<keyword evidence="4 11" id="KW-0808">Transferase</keyword>
<dbReference type="EMBL" id="NSJB01000008">
    <property type="protein sequence ID" value="PAT36686.1"/>
    <property type="molecule type" value="Genomic_DNA"/>
</dbReference>
<comment type="catalytic activity">
    <reaction evidence="10 11">
        <text>dTMP + ATP = dTDP + ADP</text>
        <dbReference type="Rhea" id="RHEA:13517"/>
        <dbReference type="ChEBI" id="CHEBI:30616"/>
        <dbReference type="ChEBI" id="CHEBI:58369"/>
        <dbReference type="ChEBI" id="CHEBI:63528"/>
        <dbReference type="ChEBI" id="CHEBI:456216"/>
        <dbReference type="EC" id="2.7.4.9"/>
    </reaction>
</comment>
<evidence type="ECO:0000256" key="12">
    <source>
        <dbReference type="SAM" id="MobiDB-lite"/>
    </source>
</evidence>
<dbReference type="Proteomes" id="UP000218054">
    <property type="component" value="Unassembled WGS sequence"/>
</dbReference>
<dbReference type="PANTHER" id="PTHR10344:SF4">
    <property type="entry name" value="UMP-CMP KINASE 2, MITOCHONDRIAL"/>
    <property type="match status" value="1"/>
</dbReference>
<evidence type="ECO:0000256" key="5">
    <source>
        <dbReference type="ARBA" id="ARBA00022727"/>
    </source>
</evidence>
<dbReference type="InterPro" id="IPR039430">
    <property type="entry name" value="Thymidylate_kin-like_dom"/>
</dbReference>
<evidence type="ECO:0000256" key="7">
    <source>
        <dbReference type="ARBA" id="ARBA00022777"/>
    </source>
</evidence>
<comment type="function">
    <text evidence="11">Phosphorylation of dTMP to form dTDP in both de novo and salvage pathways of dTTP synthesis.</text>
</comment>
<dbReference type="GO" id="GO:0006235">
    <property type="term" value="P:dTTP biosynthetic process"/>
    <property type="evidence" value="ECO:0007669"/>
    <property type="project" value="UniProtKB-UniRule"/>
</dbReference>
<dbReference type="AlphaFoldDB" id="A0A2A2AFU6"/>
<proteinExistence type="inferred from homology"/>
<feature type="region of interest" description="Disordered" evidence="12">
    <location>
        <begin position="142"/>
        <end position="170"/>
    </location>
</feature>
<keyword evidence="8 11" id="KW-0067">ATP-binding</keyword>
<accession>A0A2A2AFU6</accession>
<dbReference type="EC" id="2.7.4.9" evidence="2 11"/>
<dbReference type="SUPFAM" id="SSF52540">
    <property type="entry name" value="P-loop containing nucleoside triphosphate hydrolases"/>
    <property type="match status" value="1"/>
</dbReference>
<dbReference type="GO" id="GO:0005829">
    <property type="term" value="C:cytosol"/>
    <property type="evidence" value="ECO:0007669"/>
    <property type="project" value="TreeGrafter"/>
</dbReference>
<evidence type="ECO:0000256" key="4">
    <source>
        <dbReference type="ARBA" id="ARBA00022679"/>
    </source>
</evidence>
<dbReference type="Gene3D" id="3.40.50.300">
    <property type="entry name" value="P-loop containing nucleotide triphosphate hydrolases"/>
    <property type="match status" value="1"/>
</dbReference>
<evidence type="ECO:0000313" key="15">
    <source>
        <dbReference type="Proteomes" id="UP000218054"/>
    </source>
</evidence>
<evidence type="ECO:0000256" key="10">
    <source>
        <dbReference type="ARBA" id="ARBA00048743"/>
    </source>
</evidence>
<keyword evidence="15" id="KW-1185">Reference proteome</keyword>
<sequence length="261" mass="27816">MPPQPQPPSPAPLPASLPARRGWFISVEGIDGAGKSAHLEAMAQALRAQGQSVLCTREPGGTPLGERLRELLLHERMDALSETLLAFAARREHLLQVIAPALRQGTTVLCDRFTDATFAYQGGGRSQPWAWIEQLQAWVQGGHALPPPPAAAPGQQADAGAADADAGSGGDSGLLQPDCTLWFDLPPAVAAQRLRQARTPDRFEQEAQAFFERVAQGYARCAAQQPARFVRIHADAPLAQVQAEVLAALRARGLLAPTPQA</sequence>
<gene>
    <name evidence="11" type="primary">tmk</name>
    <name evidence="14" type="ORF">CK625_10265</name>
</gene>
<dbReference type="GO" id="GO:0005524">
    <property type="term" value="F:ATP binding"/>
    <property type="evidence" value="ECO:0007669"/>
    <property type="project" value="UniProtKB-UniRule"/>
</dbReference>
<evidence type="ECO:0000256" key="9">
    <source>
        <dbReference type="ARBA" id="ARBA00029962"/>
    </source>
</evidence>
<name>A0A2A2AFU6_9BURK</name>
<keyword evidence="7 11" id="KW-0418">Kinase</keyword>
<dbReference type="GO" id="GO:0006233">
    <property type="term" value="P:dTDP biosynthetic process"/>
    <property type="evidence" value="ECO:0007669"/>
    <property type="project" value="InterPro"/>
</dbReference>
<dbReference type="GO" id="GO:0004798">
    <property type="term" value="F:dTMP kinase activity"/>
    <property type="evidence" value="ECO:0007669"/>
    <property type="project" value="UniProtKB-UniRule"/>
</dbReference>
<evidence type="ECO:0000256" key="11">
    <source>
        <dbReference type="HAMAP-Rule" id="MF_00165"/>
    </source>
</evidence>
<protein>
    <recommendedName>
        <fullName evidence="3 11">Thymidylate kinase</fullName>
        <ecNumber evidence="2 11">2.7.4.9</ecNumber>
    </recommendedName>
    <alternativeName>
        <fullName evidence="9 11">dTMP kinase</fullName>
    </alternativeName>
</protein>
<reference evidence="14 15" key="1">
    <citation type="submission" date="2017-08" db="EMBL/GenBank/DDBJ databases">
        <title>WGS of Clinical strains of the CDC Group NO-1 linked to zoonotic infections in humans.</title>
        <authorList>
            <person name="Bernier A.-M."/>
            <person name="Bernard K."/>
        </authorList>
    </citation>
    <scope>NUCLEOTIDE SEQUENCE [LARGE SCALE GENOMIC DNA]</scope>
    <source>
        <strain evidence="14 15">NML00-0135</strain>
    </source>
</reference>
<dbReference type="CDD" id="cd01672">
    <property type="entry name" value="TMPK"/>
    <property type="match status" value="1"/>
</dbReference>
<dbReference type="InterPro" id="IPR027417">
    <property type="entry name" value="P-loop_NTPase"/>
</dbReference>
<evidence type="ECO:0000256" key="8">
    <source>
        <dbReference type="ARBA" id="ARBA00022840"/>
    </source>
</evidence>
<comment type="similarity">
    <text evidence="1 11">Belongs to the thymidylate kinase family.</text>
</comment>
<feature type="binding site" evidence="11">
    <location>
        <begin position="29"/>
        <end position="36"/>
    </location>
    <ligand>
        <name>ATP</name>
        <dbReference type="ChEBI" id="CHEBI:30616"/>
    </ligand>
</feature>